<dbReference type="Proteomes" id="UP001333996">
    <property type="component" value="Unassembled WGS sequence"/>
</dbReference>
<name>A0ABU7FRS8_9ACTN</name>
<dbReference type="EMBL" id="JAYWVC010000181">
    <property type="protein sequence ID" value="MED7826806.1"/>
    <property type="molecule type" value="Genomic_DNA"/>
</dbReference>
<gene>
    <name evidence="1" type="ORF">VXC91_33920</name>
</gene>
<protein>
    <submittedName>
        <fullName evidence="1">Uncharacterized protein</fullName>
    </submittedName>
</protein>
<comment type="caution">
    <text evidence="1">The sequence shown here is derived from an EMBL/GenBank/DDBJ whole genome shotgun (WGS) entry which is preliminary data.</text>
</comment>
<organism evidence="1 2">
    <name type="scientific">Streptomyces chiangmaiensis</name>
    <dbReference type="NCBI Taxonomy" id="766497"/>
    <lineage>
        <taxon>Bacteria</taxon>
        <taxon>Bacillati</taxon>
        <taxon>Actinomycetota</taxon>
        <taxon>Actinomycetes</taxon>
        <taxon>Kitasatosporales</taxon>
        <taxon>Streptomycetaceae</taxon>
        <taxon>Streptomyces</taxon>
    </lineage>
</organism>
<keyword evidence="2" id="KW-1185">Reference proteome</keyword>
<sequence>MTDQMSVVEIAVRAKIAAAQRKLEQRRRARAELAEARAHGLRARMAVKIARWNTNGDDAA</sequence>
<accession>A0ABU7FRS8</accession>
<evidence type="ECO:0000313" key="2">
    <source>
        <dbReference type="Proteomes" id="UP001333996"/>
    </source>
</evidence>
<reference evidence="1" key="1">
    <citation type="submission" date="2024-01" db="EMBL/GenBank/DDBJ databases">
        <title>First draft genome sequence data of TA4-1, the type strain of Gram-positive actinobacterium Streptomyces chiangmaiensis.</title>
        <authorList>
            <person name="Yasawong M."/>
            <person name="Nantapong N."/>
        </authorList>
    </citation>
    <scope>NUCLEOTIDE SEQUENCE</scope>
    <source>
        <strain evidence="1">TA4-1</strain>
    </source>
</reference>
<dbReference type="RefSeq" id="WP_329511199.1">
    <property type="nucleotide sequence ID" value="NZ_BAAAYZ010000232.1"/>
</dbReference>
<proteinExistence type="predicted"/>
<evidence type="ECO:0000313" key="1">
    <source>
        <dbReference type="EMBL" id="MED7826806.1"/>
    </source>
</evidence>